<dbReference type="Gene3D" id="3.10.20.30">
    <property type="match status" value="1"/>
</dbReference>
<dbReference type="NCBIfam" id="TIGR01683">
    <property type="entry name" value="thiS"/>
    <property type="match status" value="1"/>
</dbReference>
<dbReference type="InterPro" id="IPR012675">
    <property type="entry name" value="Beta-grasp_dom_sf"/>
</dbReference>
<dbReference type="PANTHER" id="PTHR34472">
    <property type="entry name" value="SULFUR CARRIER PROTEIN THIS"/>
    <property type="match status" value="1"/>
</dbReference>
<protein>
    <submittedName>
        <fullName evidence="1">Putative thiamine biosynthesis protein ThiS</fullName>
    </submittedName>
</protein>
<dbReference type="InterPro" id="IPR010035">
    <property type="entry name" value="Thi_S"/>
</dbReference>
<dbReference type="Pfam" id="PF02597">
    <property type="entry name" value="ThiS"/>
    <property type="match status" value="1"/>
</dbReference>
<dbReference type="RefSeq" id="WP_161894186.1">
    <property type="nucleotide sequence ID" value="NZ_BJOV01000002.1"/>
</dbReference>
<evidence type="ECO:0000313" key="2">
    <source>
        <dbReference type="Proteomes" id="UP000444960"/>
    </source>
</evidence>
<dbReference type="InterPro" id="IPR016155">
    <property type="entry name" value="Mopterin_synth/thiamin_S_b"/>
</dbReference>
<dbReference type="Proteomes" id="UP000444960">
    <property type="component" value="Unassembled WGS sequence"/>
</dbReference>
<accession>A0A7I9V4V6</accession>
<comment type="caution">
    <text evidence="1">The sequence shown here is derived from an EMBL/GenBank/DDBJ whole genome shotgun (WGS) entry which is preliminary data.</text>
</comment>
<reference evidence="2" key="1">
    <citation type="submission" date="2019-06" db="EMBL/GenBank/DDBJ databases">
        <title>Gordonia isolated from sludge of a wastewater treatment plant.</title>
        <authorList>
            <person name="Tamura T."/>
            <person name="Aoyama K."/>
            <person name="Kang Y."/>
            <person name="Saito S."/>
            <person name="Akiyama N."/>
            <person name="Yazawa K."/>
            <person name="Gonoi T."/>
            <person name="Mikami Y."/>
        </authorList>
    </citation>
    <scope>NUCLEOTIDE SEQUENCE [LARGE SCALE GENOMIC DNA]</scope>
    <source>
        <strain evidence="2">NBRC 107696</strain>
    </source>
</reference>
<dbReference type="PANTHER" id="PTHR34472:SF1">
    <property type="entry name" value="SULFUR CARRIER PROTEIN THIS"/>
    <property type="match status" value="1"/>
</dbReference>
<gene>
    <name evidence="1" type="ORF">nbrc107696_07130</name>
</gene>
<dbReference type="AlphaFoldDB" id="A0A7I9V4V6"/>
<dbReference type="OrthoDB" id="163636at2"/>
<dbReference type="EMBL" id="BJOV01000002">
    <property type="protein sequence ID" value="GEE00267.1"/>
    <property type="molecule type" value="Genomic_DNA"/>
</dbReference>
<organism evidence="1 2">
    <name type="scientific">Gordonia spumicola</name>
    <dbReference type="NCBI Taxonomy" id="589161"/>
    <lineage>
        <taxon>Bacteria</taxon>
        <taxon>Bacillati</taxon>
        <taxon>Actinomycetota</taxon>
        <taxon>Actinomycetes</taxon>
        <taxon>Mycobacteriales</taxon>
        <taxon>Gordoniaceae</taxon>
        <taxon>Gordonia</taxon>
    </lineage>
</organism>
<dbReference type="SUPFAM" id="SSF54285">
    <property type="entry name" value="MoaD/ThiS"/>
    <property type="match status" value="1"/>
</dbReference>
<keyword evidence="2" id="KW-1185">Reference proteome</keyword>
<sequence>MELTVNGDTVVVEGPVDVPRLLAHLDLPDTGVAVAVNGVVRPKGRWGEEIGEYSEIDVLTAVQGG</sequence>
<evidence type="ECO:0000313" key="1">
    <source>
        <dbReference type="EMBL" id="GEE00267.1"/>
    </source>
</evidence>
<proteinExistence type="predicted"/>
<dbReference type="InterPro" id="IPR003749">
    <property type="entry name" value="ThiS/MoaD-like"/>
</dbReference>
<name>A0A7I9V4V6_9ACTN</name>